<feature type="region of interest" description="Disordered" evidence="14">
    <location>
        <begin position="1"/>
        <end position="21"/>
    </location>
</feature>
<feature type="compositionally biased region" description="Basic residues" evidence="14">
    <location>
        <begin position="1"/>
        <end position="11"/>
    </location>
</feature>
<evidence type="ECO:0000256" key="10">
    <source>
        <dbReference type="HAMAP-Rule" id="MF_00047"/>
    </source>
</evidence>
<comment type="cofactor">
    <cofactor evidence="12">
        <name>Mg(2+)</name>
        <dbReference type="ChEBI" id="CHEBI:18420"/>
    </cofactor>
    <cofactor evidence="12">
        <name>Mn(2+)</name>
        <dbReference type="ChEBI" id="CHEBI:29035"/>
    </cofactor>
    <text evidence="12">Binds 2 magnesium or manganese ions per subunit.</text>
</comment>
<reference evidence="16 17" key="1">
    <citation type="submission" date="2019-01" db="EMBL/GenBank/DDBJ databases">
        <title>Genome sequencing of strain DFW100M-13.</title>
        <authorList>
            <person name="Heo J."/>
            <person name="Kim S.-J."/>
            <person name="Kim J.-S."/>
            <person name="Hong S.-B."/>
            <person name="Kwon S.-W."/>
        </authorList>
    </citation>
    <scope>NUCLEOTIDE SEQUENCE [LARGE SCALE GENOMIC DNA]</scope>
    <source>
        <strain evidence="16 17">DFW100M-13</strain>
    </source>
</reference>
<evidence type="ECO:0000256" key="13">
    <source>
        <dbReference type="PROSITE-ProRule" id="PRU00409"/>
    </source>
</evidence>
<dbReference type="UniPathway" id="UPA00219"/>
<keyword evidence="12" id="KW-0460">Magnesium</keyword>
<dbReference type="GO" id="GO:0009252">
    <property type="term" value="P:peptidoglycan biosynthetic process"/>
    <property type="evidence" value="ECO:0007669"/>
    <property type="project" value="UniProtKB-UniRule"/>
</dbReference>
<dbReference type="Proteomes" id="UP000293995">
    <property type="component" value="Chromosome"/>
</dbReference>
<dbReference type="Pfam" id="PF07478">
    <property type="entry name" value="Dala_Dala_lig_C"/>
    <property type="match status" value="1"/>
</dbReference>
<comment type="subcellular location">
    <subcellularLocation>
        <location evidence="1 10">Cytoplasm</location>
    </subcellularLocation>
</comment>
<accession>A0A4P6EC41</accession>
<evidence type="ECO:0000256" key="12">
    <source>
        <dbReference type="PIRSR" id="PIRSR039102-3"/>
    </source>
</evidence>
<evidence type="ECO:0000256" key="5">
    <source>
        <dbReference type="ARBA" id="ARBA00022741"/>
    </source>
</evidence>
<dbReference type="PANTHER" id="PTHR23132:SF23">
    <property type="entry name" value="D-ALANINE--D-ALANINE LIGASE B"/>
    <property type="match status" value="1"/>
</dbReference>
<dbReference type="PANTHER" id="PTHR23132">
    <property type="entry name" value="D-ALANINE--D-ALANINE LIGASE"/>
    <property type="match status" value="1"/>
</dbReference>
<dbReference type="Pfam" id="PF01820">
    <property type="entry name" value="Dala_Dala_lig_N"/>
    <property type="match status" value="1"/>
</dbReference>
<keyword evidence="12" id="KW-0464">Manganese</keyword>
<dbReference type="AlphaFoldDB" id="A0A4P6EC41"/>
<dbReference type="GO" id="GO:0046872">
    <property type="term" value="F:metal ion binding"/>
    <property type="evidence" value="ECO:0007669"/>
    <property type="project" value="UniProtKB-KW"/>
</dbReference>
<proteinExistence type="inferred from homology"/>
<evidence type="ECO:0000256" key="4">
    <source>
        <dbReference type="ARBA" id="ARBA00022598"/>
    </source>
</evidence>
<dbReference type="KEGG" id="mprt:ET475_02085"/>
<dbReference type="Gene3D" id="3.30.470.20">
    <property type="entry name" value="ATP-grasp fold, B domain"/>
    <property type="match status" value="1"/>
</dbReference>
<dbReference type="HAMAP" id="MF_00047">
    <property type="entry name" value="Dala_Dala_lig"/>
    <property type="match status" value="1"/>
</dbReference>
<dbReference type="InterPro" id="IPR005905">
    <property type="entry name" value="D_ala_D_ala"/>
</dbReference>
<feature type="binding site" evidence="12">
    <location>
        <position position="320"/>
    </location>
    <ligand>
        <name>Mg(2+)</name>
        <dbReference type="ChEBI" id="CHEBI:18420"/>
        <label>1</label>
    </ligand>
</feature>
<evidence type="ECO:0000313" key="17">
    <source>
        <dbReference type="Proteomes" id="UP000293995"/>
    </source>
</evidence>
<comment type="function">
    <text evidence="10">Cell wall formation.</text>
</comment>
<feature type="domain" description="ATP-grasp" evidence="15">
    <location>
        <begin position="144"/>
        <end position="353"/>
    </location>
</feature>
<feature type="active site" evidence="11">
    <location>
        <position position="41"/>
    </location>
</feature>
<dbReference type="Gene3D" id="3.40.50.20">
    <property type="match status" value="1"/>
</dbReference>
<gene>
    <name evidence="10" type="primary">ddl</name>
    <name evidence="16" type="ORF">ET475_02085</name>
</gene>
<feature type="binding site" evidence="12">
    <location>
        <position position="320"/>
    </location>
    <ligand>
        <name>Mg(2+)</name>
        <dbReference type="ChEBI" id="CHEBI:18420"/>
        <label>2</label>
    </ligand>
</feature>
<evidence type="ECO:0000256" key="3">
    <source>
        <dbReference type="ARBA" id="ARBA00022490"/>
    </source>
</evidence>
<evidence type="ECO:0000256" key="2">
    <source>
        <dbReference type="ARBA" id="ARBA00010871"/>
    </source>
</evidence>
<keyword evidence="6 13" id="KW-0067">ATP-binding</keyword>
<dbReference type="PIRSF" id="PIRSF039102">
    <property type="entry name" value="Ddl/VanB"/>
    <property type="match status" value="1"/>
</dbReference>
<dbReference type="GO" id="GO:0005524">
    <property type="term" value="F:ATP binding"/>
    <property type="evidence" value="ECO:0007669"/>
    <property type="project" value="UniProtKB-UniRule"/>
</dbReference>
<keyword evidence="8 10" id="KW-0573">Peptidoglycan synthesis</keyword>
<keyword evidence="7 10" id="KW-0133">Cell shape</keyword>
<dbReference type="InterPro" id="IPR011095">
    <property type="entry name" value="Dala_Dala_lig_C"/>
</dbReference>
<keyword evidence="3 10" id="KW-0963">Cytoplasm</keyword>
<evidence type="ECO:0000256" key="1">
    <source>
        <dbReference type="ARBA" id="ARBA00004496"/>
    </source>
</evidence>
<dbReference type="GO" id="GO:0008360">
    <property type="term" value="P:regulation of cell shape"/>
    <property type="evidence" value="ECO:0007669"/>
    <property type="project" value="UniProtKB-KW"/>
</dbReference>
<evidence type="ECO:0000256" key="6">
    <source>
        <dbReference type="ARBA" id="ARBA00022840"/>
    </source>
</evidence>
<dbReference type="Gene3D" id="3.30.1490.20">
    <property type="entry name" value="ATP-grasp fold, A domain"/>
    <property type="match status" value="1"/>
</dbReference>
<dbReference type="InterPro" id="IPR011127">
    <property type="entry name" value="Dala_Dala_lig_N"/>
</dbReference>
<dbReference type="InterPro" id="IPR013815">
    <property type="entry name" value="ATP_grasp_subdomain_1"/>
</dbReference>
<dbReference type="PROSITE" id="PS50975">
    <property type="entry name" value="ATP_GRASP"/>
    <property type="match status" value="1"/>
</dbReference>
<keyword evidence="17" id="KW-1185">Reference proteome</keyword>
<protein>
    <recommendedName>
        <fullName evidence="10">D-alanine--D-alanine ligase</fullName>
        <ecNumber evidence="10">6.3.2.4</ecNumber>
    </recommendedName>
    <alternativeName>
        <fullName evidence="10">D-Ala-D-Ala ligase</fullName>
    </alternativeName>
    <alternativeName>
        <fullName evidence="10">D-alanylalanine synthetase</fullName>
    </alternativeName>
</protein>
<sequence length="364" mass="37559">MGAAQRHHRAGGAHAARSTSGAWGTGGSVNVLVVYGGESDEHDVSVASGEDVLASLRSSGDIDVTAALIDRDGRWHRTGEGTSAGAAARDVLDDLEPGTVIFPVLHGGWGEGGGLQREVEHRDLGLVGCGSDAAATALSKLQTQRVWAQAGLDVIPTLPVARTEFAADAAAVVRRVRQALPGDIVVKPDSGGSSIGVHMVSAGDEPLPALADVLARDETALVQPRVIGREVSIGVWQDATGTPRATAASLLQLPADAEAGGFTYAHKYEGAGGVLLIPAGLPQLAALQRAALQAFDALGCRDLARVDFFVTSDGAFVLNEINTMPGLRRASHFPRLVAAAGIDYDTLLRSLVAAALVRDSARLT</sequence>
<name>A0A4P6EC41_9MICO</name>
<feature type="binding site" evidence="12">
    <location>
        <position position="307"/>
    </location>
    <ligand>
        <name>Mg(2+)</name>
        <dbReference type="ChEBI" id="CHEBI:18420"/>
        <label>1</label>
    </ligand>
</feature>
<dbReference type="GO" id="GO:0071555">
    <property type="term" value="P:cell wall organization"/>
    <property type="evidence" value="ECO:0007669"/>
    <property type="project" value="UniProtKB-KW"/>
</dbReference>
<evidence type="ECO:0000256" key="9">
    <source>
        <dbReference type="ARBA" id="ARBA00023316"/>
    </source>
</evidence>
<feature type="active site" evidence="11">
    <location>
        <position position="331"/>
    </location>
</feature>
<comment type="pathway">
    <text evidence="10">Cell wall biogenesis; peptidoglycan biosynthesis.</text>
</comment>
<keyword evidence="5 13" id="KW-0547">Nucleotide-binding</keyword>
<dbReference type="SUPFAM" id="SSF56059">
    <property type="entry name" value="Glutathione synthetase ATP-binding domain-like"/>
    <property type="match status" value="1"/>
</dbReference>
<feature type="binding site" evidence="12">
    <location>
        <position position="322"/>
    </location>
    <ligand>
        <name>Mg(2+)</name>
        <dbReference type="ChEBI" id="CHEBI:18420"/>
        <label>2</label>
    </ligand>
</feature>
<keyword evidence="9 10" id="KW-0961">Cell wall biogenesis/degradation</keyword>
<dbReference type="SUPFAM" id="SSF52440">
    <property type="entry name" value="PreATP-grasp domain"/>
    <property type="match status" value="1"/>
</dbReference>
<dbReference type="InterPro" id="IPR000291">
    <property type="entry name" value="D-Ala_lig_Van_CS"/>
</dbReference>
<dbReference type="InterPro" id="IPR016185">
    <property type="entry name" value="PreATP-grasp_dom_sf"/>
</dbReference>
<dbReference type="PROSITE" id="PS00844">
    <property type="entry name" value="DALA_DALA_LIGASE_2"/>
    <property type="match status" value="1"/>
</dbReference>
<evidence type="ECO:0000256" key="14">
    <source>
        <dbReference type="SAM" id="MobiDB-lite"/>
    </source>
</evidence>
<keyword evidence="12" id="KW-0479">Metal-binding</keyword>
<keyword evidence="4 10" id="KW-0436">Ligase</keyword>
<dbReference type="GO" id="GO:0005737">
    <property type="term" value="C:cytoplasm"/>
    <property type="evidence" value="ECO:0007669"/>
    <property type="project" value="UniProtKB-SubCell"/>
</dbReference>
<organism evidence="16 17">
    <name type="scientific">Microbacterium protaetiae</name>
    <dbReference type="NCBI Taxonomy" id="2509458"/>
    <lineage>
        <taxon>Bacteria</taxon>
        <taxon>Bacillati</taxon>
        <taxon>Actinomycetota</taxon>
        <taxon>Actinomycetes</taxon>
        <taxon>Micrococcales</taxon>
        <taxon>Microbacteriaceae</taxon>
        <taxon>Microbacterium</taxon>
    </lineage>
</organism>
<evidence type="ECO:0000256" key="11">
    <source>
        <dbReference type="PIRSR" id="PIRSR039102-1"/>
    </source>
</evidence>
<evidence type="ECO:0000256" key="8">
    <source>
        <dbReference type="ARBA" id="ARBA00022984"/>
    </source>
</evidence>
<feature type="active site" evidence="11">
    <location>
        <position position="193"/>
    </location>
</feature>
<dbReference type="InterPro" id="IPR011761">
    <property type="entry name" value="ATP-grasp"/>
</dbReference>
<dbReference type="OrthoDB" id="9813261at2"/>
<dbReference type="EC" id="6.3.2.4" evidence="10"/>
<comment type="similarity">
    <text evidence="2 10">Belongs to the D-alanine--D-alanine ligase family.</text>
</comment>
<dbReference type="EMBL" id="CP035494">
    <property type="protein sequence ID" value="QAY58903.1"/>
    <property type="molecule type" value="Genomic_DNA"/>
</dbReference>
<evidence type="ECO:0000313" key="16">
    <source>
        <dbReference type="EMBL" id="QAY58903.1"/>
    </source>
</evidence>
<evidence type="ECO:0000259" key="15">
    <source>
        <dbReference type="PROSITE" id="PS50975"/>
    </source>
</evidence>
<comment type="catalytic activity">
    <reaction evidence="10">
        <text>2 D-alanine + ATP = D-alanyl-D-alanine + ADP + phosphate + H(+)</text>
        <dbReference type="Rhea" id="RHEA:11224"/>
        <dbReference type="ChEBI" id="CHEBI:15378"/>
        <dbReference type="ChEBI" id="CHEBI:30616"/>
        <dbReference type="ChEBI" id="CHEBI:43474"/>
        <dbReference type="ChEBI" id="CHEBI:57416"/>
        <dbReference type="ChEBI" id="CHEBI:57822"/>
        <dbReference type="ChEBI" id="CHEBI:456216"/>
        <dbReference type="EC" id="6.3.2.4"/>
    </reaction>
</comment>
<dbReference type="GO" id="GO:0008716">
    <property type="term" value="F:D-alanine-D-alanine ligase activity"/>
    <property type="evidence" value="ECO:0007669"/>
    <property type="project" value="UniProtKB-UniRule"/>
</dbReference>
<evidence type="ECO:0000256" key="7">
    <source>
        <dbReference type="ARBA" id="ARBA00022960"/>
    </source>
</evidence>